<dbReference type="KEGG" id="abe:ARB_04988"/>
<name>D4AKZ2_ARTBC</name>
<proteinExistence type="predicted"/>
<dbReference type="GeneID" id="9522181"/>
<evidence type="ECO:0008006" key="5">
    <source>
        <dbReference type="Google" id="ProtNLM"/>
    </source>
</evidence>
<gene>
    <name evidence="3" type="ORF">ARB_04988</name>
</gene>
<organism evidence="3 4">
    <name type="scientific">Arthroderma benhamiae (strain ATCC MYA-4681 / CBS 112371)</name>
    <name type="common">Trichophyton mentagrophytes</name>
    <dbReference type="NCBI Taxonomy" id="663331"/>
    <lineage>
        <taxon>Eukaryota</taxon>
        <taxon>Fungi</taxon>
        <taxon>Dikarya</taxon>
        <taxon>Ascomycota</taxon>
        <taxon>Pezizomycotina</taxon>
        <taxon>Eurotiomycetes</taxon>
        <taxon>Eurotiomycetidae</taxon>
        <taxon>Onygenales</taxon>
        <taxon>Arthrodermataceae</taxon>
        <taxon>Trichophyton</taxon>
    </lineage>
</organism>
<comment type="caution">
    <text evidence="3">The sequence shown here is derived from an EMBL/GenBank/DDBJ whole genome shotgun (WGS) entry which is preliminary data.</text>
</comment>
<dbReference type="Proteomes" id="UP000008866">
    <property type="component" value="Unassembled WGS sequence"/>
</dbReference>
<sequence>MRASTFTLYALCAAGSAMAHMEMQWPYALRSKFNKGMNGHLPALIDRDVHGANNVIENTNPDWSMTGPLNPSGADFPCKGYHKDPFKSVATYEAGQEYNLTLAGNTRHDGGSCQVSLSYDNGKTFKVINSYLGGCPMKDTYNFNIPANAPSGKALLAWSWFNLVGNREMYMNCAQVTVDSKSASTTQFNSLPDMFVANVGNGCTTVEGQDIVFEDPGKKVQYADGVTAQTQVSPKCPKKSAKRSEKCGGTHSAKFRV</sequence>
<feature type="signal peptide" evidence="2">
    <location>
        <begin position="1"/>
        <end position="19"/>
    </location>
</feature>
<dbReference type="OMA" id="MNCADVV"/>
<dbReference type="eggNOG" id="ENOG502RYN9">
    <property type="taxonomic scope" value="Eukaryota"/>
</dbReference>
<dbReference type="EMBL" id="ABSU01000002">
    <property type="protein sequence ID" value="EFE36051.1"/>
    <property type="molecule type" value="Genomic_DNA"/>
</dbReference>
<evidence type="ECO:0000256" key="2">
    <source>
        <dbReference type="SAM" id="SignalP"/>
    </source>
</evidence>
<dbReference type="Gene3D" id="2.70.50.70">
    <property type="match status" value="1"/>
</dbReference>
<protein>
    <recommendedName>
        <fullName evidence="5">Endoglucanase</fullName>
    </recommendedName>
</protein>
<dbReference type="RefSeq" id="XP_003016696.1">
    <property type="nucleotide sequence ID" value="XM_003016650.1"/>
</dbReference>
<reference evidence="4" key="1">
    <citation type="journal article" date="2011" name="Genome Biol.">
        <title>Comparative and functional genomics provide insights into the pathogenicity of dermatophytic fungi.</title>
        <authorList>
            <person name="Burmester A."/>
            <person name="Shelest E."/>
            <person name="Gloeckner G."/>
            <person name="Heddergott C."/>
            <person name="Schindler S."/>
            <person name="Staib P."/>
            <person name="Heidel A."/>
            <person name="Felder M."/>
            <person name="Petzold A."/>
            <person name="Szafranski K."/>
            <person name="Feuermann M."/>
            <person name="Pedruzzi I."/>
            <person name="Priebe S."/>
            <person name="Groth M."/>
            <person name="Winkler R."/>
            <person name="Li W."/>
            <person name="Kniemeyer O."/>
            <person name="Schroeckh V."/>
            <person name="Hertweck C."/>
            <person name="Hube B."/>
            <person name="White T.C."/>
            <person name="Platzer M."/>
            <person name="Guthke R."/>
            <person name="Heitman J."/>
            <person name="Woestemeyer J."/>
            <person name="Zipfel P.F."/>
            <person name="Monod M."/>
            <person name="Brakhage A.A."/>
        </authorList>
    </citation>
    <scope>NUCLEOTIDE SEQUENCE [LARGE SCALE GENOMIC DNA]</scope>
    <source>
        <strain evidence="4">ATCC MYA-4681 / CBS 112371</strain>
    </source>
</reference>
<evidence type="ECO:0000256" key="1">
    <source>
        <dbReference type="SAM" id="MobiDB-lite"/>
    </source>
</evidence>
<dbReference type="PANTHER" id="PTHR36182:SF1">
    <property type="entry name" value="PROTEIN, PUTATIVE (AFU_ORTHOLOGUE AFUA_6G10930)-RELATED"/>
    <property type="match status" value="1"/>
</dbReference>
<evidence type="ECO:0000313" key="4">
    <source>
        <dbReference type="Proteomes" id="UP000008866"/>
    </source>
</evidence>
<feature type="chain" id="PRO_5003053494" description="Endoglucanase" evidence="2">
    <location>
        <begin position="20"/>
        <end position="257"/>
    </location>
</feature>
<keyword evidence="2" id="KW-0732">Signal</keyword>
<accession>D4AKZ2</accession>
<keyword evidence="4" id="KW-1185">Reference proteome</keyword>
<dbReference type="PANTHER" id="PTHR36182">
    <property type="entry name" value="PROTEIN, PUTATIVE (AFU_ORTHOLOGUE AFUA_6G10930)-RELATED"/>
    <property type="match status" value="1"/>
</dbReference>
<feature type="region of interest" description="Disordered" evidence="1">
    <location>
        <begin position="235"/>
        <end position="257"/>
    </location>
</feature>
<dbReference type="HOGENOM" id="CLU_032571_2_2_1"/>
<dbReference type="AlphaFoldDB" id="D4AKZ2"/>
<evidence type="ECO:0000313" key="3">
    <source>
        <dbReference type="EMBL" id="EFE36051.1"/>
    </source>
</evidence>